<name>A0AAW4IWN7_9GAMM</name>
<dbReference type="EMBL" id="JAGBKN010000022">
    <property type="protein sequence ID" value="MBO1517604.1"/>
    <property type="molecule type" value="Genomic_DNA"/>
</dbReference>
<dbReference type="InterPro" id="IPR015943">
    <property type="entry name" value="WD40/YVTN_repeat-like_dom_sf"/>
</dbReference>
<dbReference type="SUPFAM" id="SSF69322">
    <property type="entry name" value="Tricorn protease domain 2"/>
    <property type="match status" value="1"/>
</dbReference>
<dbReference type="RefSeq" id="WP_207970064.1">
    <property type="nucleotide sequence ID" value="NZ_JAGBKN010000022.1"/>
</dbReference>
<evidence type="ECO:0000313" key="1">
    <source>
        <dbReference type="EMBL" id="MBO1517604.1"/>
    </source>
</evidence>
<sequence>MRKRNDDTHTRALLLHEGNQSRHERLTSAVTTTLASVTGTAALVAVHHHYRKRRQPDASLQDYVIGVRAQWQTWQLSSSSVPQPSEQPKWSKLSRFRHACQQAAVTWQRAYQQPYSDNTDNTDNTDNNVISDLAAVHTTTMMARPVCWVSGVASMPKNLTATDHPDGQSDNHFGVVGIDADRQIVWQTTMPERVHDIVVQPSVDGVFDTDTQYDMQYHKTNHQQRRDVVVMGRRPSERFWVLDTATGQVKTAIQAPSHRHFYGHACYSLDAQRLYVTENDTVSLDGKIGVYDATNGYQKIAEFDAFGIGPHELVMHPNGYTLVIANGGIKTERASREELNLDSMRPSLVYLNRHTGALLEQVVPAHNQMSVRHLAMHDDGTVMIGIQFQGDKHINVPLVLTHQRGDVEFEPLTMPNDEWQRFHQYIASVSVDSVHDLLCVTTPIGGCAAIYDLNTRQLINDVSLPDCAGASVLADEKKAGFIVSDGQGRLTTLEVKSAPTAALAASTSLDNAWQVRSDSKWHKMSFDNHLQAL</sequence>
<organism evidence="1 2">
    <name type="scientific">Psychrobacter halodurans</name>
    <dbReference type="NCBI Taxonomy" id="2818439"/>
    <lineage>
        <taxon>Bacteria</taxon>
        <taxon>Pseudomonadati</taxon>
        <taxon>Pseudomonadota</taxon>
        <taxon>Gammaproteobacteria</taxon>
        <taxon>Moraxellales</taxon>
        <taxon>Moraxellaceae</taxon>
        <taxon>Psychrobacter</taxon>
    </lineage>
</organism>
<keyword evidence="2" id="KW-1185">Reference proteome</keyword>
<evidence type="ECO:0000313" key="2">
    <source>
        <dbReference type="Proteomes" id="UP000664161"/>
    </source>
</evidence>
<dbReference type="Proteomes" id="UP000664161">
    <property type="component" value="Unassembled WGS sequence"/>
</dbReference>
<dbReference type="Pfam" id="PF07433">
    <property type="entry name" value="DUF1513"/>
    <property type="match status" value="1"/>
</dbReference>
<dbReference type="AlphaFoldDB" id="A0AAW4IWN7"/>
<protein>
    <submittedName>
        <fullName evidence="1">DUF1513 domain-containing protein</fullName>
    </submittedName>
</protein>
<gene>
    <name evidence="1" type="ORF">J3491_09690</name>
</gene>
<proteinExistence type="predicted"/>
<dbReference type="InterPro" id="IPR008311">
    <property type="entry name" value="UCP028101"/>
</dbReference>
<comment type="caution">
    <text evidence="1">The sequence shown here is derived from an EMBL/GenBank/DDBJ whole genome shotgun (WGS) entry which is preliminary data.</text>
</comment>
<accession>A0AAW4IWN7</accession>
<dbReference type="Gene3D" id="2.130.10.10">
    <property type="entry name" value="YVTN repeat-like/Quinoprotein amine dehydrogenase"/>
    <property type="match status" value="1"/>
</dbReference>
<reference evidence="1 2" key="1">
    <citation type="submission" date="2021-03" db="EMBL/GenBank/DDBJ databases">
        <authorList>
            <person name="Shang D.-D."/>
            <person name="Du Z.-J."/>
            <person name="Chen G.-J."/>
        </authorList>
    </citation>
    <scope>NUCLEOTIDE SEQUENCE [LARGE SCALE GENOMIC DNA]</scope>
    <source>
        <strain evidence="1 2">F2608</strain>
    </source>
</reference>